<accession>A0A177WVE2</accession>
<dbReference type="EMBL" id="DS022310">
    <property type="protein sequence ID" value="OAJ43441.1"/>
    <property type="molecule type" value="Genomic_DNA"/>
</dbReference>
<reference evidence="9 10" key="2">
    <citation type="submission" date="2016-05" db="EMBL/GenBank/DDBJ databases">
        <title>Lineage-specific infection strategies underlie the spectrum of fungal disease in amphibians.</title>
        <authorList>
            <person name="Cuomo C.A."/>
            <person name="Farrer R.A."/>
            <person name="James T."/>
            <person name="Longcore J."/>
            <person name="Birren B."/>
        </authorList>
    </citation>
    <scope>NUCLEOTIDE SEQUENCE [LARGE SCALE GENOMIC DNA]</scope>
    <source>
        <strain evidence="9 10">JEL423</strain>
    </source>
</reference>
<evidence type="ECO:0000256" key="5">
    <source>
        <dbReference type="ARBA" id="ARBA00023274"/>
    </source>
</evidence>
<evidence type="ECO:0000313" key="10">
    <source>
        <dbReference type="Proteomes" id="UP000077115"/>
    </source>
</evidence>
<keyword evidence="4" id="KW-0496">Mitochondrion</keyword>
<evidence type="ECO:0000256" key="2">
    <source>
        <dbReference type="ARBA" id="ARBA00006073"/>
    </source>
</evidence>
<evidence type="ECO:0000256" key="1">
    <source>
        <dbReference type="ARBA" id="ARBA00004173"/>
    </source>
</evidence>
<dbReference type="InterPro" id="IPR039927">
    <property type="entry name" value="Ribosomal_mL43"/>
</dbReference>
<gene>
    <name evidence="9" type="ORF">BDEG_26801</name>
</gene>
<keyword evidence="3" id="KW-0689">Ribosomal protein</keyword>
<dbReference type="AlphaFoldDB" id="A0A177WVE2"/>
<proteinExistence type="inferred from homology"/>
<dbReference type="GO" id="GO:0003735">
    <property type="term" value="F:structural constituent of ribosome"/>
    <property type="evidence" value="ECO:0007669"/>
    <property type="project" value="InterPro"/>
</dbReference>
<evidence type="ECO:0000256" key="6">
    <source>
        <dbReference type="ARBA" id="ARBA00035188"/>
    </source>
</evidence>
<evidence type="ECO:0000259" key="8">
    <source>
        <dbReference type="SMART" id="SM00916"/>
    </source>
</evidence>
<feature type="domain" description="Ribosomal protein/NADH dehydrogenase" evidence="8">
    <location>
        <begin position="29"/>
        <end position="101"/>
    </location>
</feature>
<evidence type="ECO:0000256" key="3">
    <source>
        <dbReference type="ARBA" id="ARBA00022980"/>
    </source>
</evidence>
<organism evidence="9 10">
    <name type="scientific">Batrachochytrium dendrobatidis (strain JEL423)</name>
    <dbReference type="NCBI Taxonomy" id="403673"/>
    <lineage>
        <taxon>Eukaryota</taxon>
        <taxon>Fungi</taxon>
        <taxon>Fungi incertae sedis</taxon>
        <taxon>Chytridiomycota</taxon>
        <taxon>Chytridiomycota incertae sedis</taxon>
        <taxon>Chytridiomycetes</taxon>
        <taxon>Rhizophydiales</taxon>
        <taxon>Rhizophydiales incertae sedis</taxon>
        <taxon>Batrachochytrium</taxon>
    </lineage>
</organism>
<dbReference type="FunFam" id="3.40.30.10:FF:000779">
    <property type="entry name" value="Uncharacterized protein"/>
    <property type="match status" value="1"/>
</dbReference>
<dbReference type="GO" id="GO:0032543">
    <property type="term" value="P:mitochondrial translation"/>
    <property type="evidence" value="ECO:0007669"/>
    <property type="project" value="InterPro"/>
</dbReference>
<feature type="region of interest" description="Disordered" evidence="7">
    <location>
        <begin position="98"/>
        <end position="129"/>
    </location>
</feature>
<sequence>MDSVNVNGVGSFVPSICRLKIFYESPRIGAGGTSRSMVDFLKHNITSLAQSRPYIEFNVVHRRGAPELEATYNNGSTRNIICSKLNAKQIKEKTAELCDGSGSSATGRKFAQPVKKGAGSQRDLVNPTWNPFHSKDVYRPVLG</sequence>
<dbReference type="InterPro" id="IPR007741">
    <property type="entry name" value="Ribosomal_mL43/mS25/NADH_DH"/>
</dbReference>
<name>A0A177WVE2_BATDL</name>
<reference evidence="9 10" key="1">
    <citation type="submission" date="2006-10" db="EMBL/GenBank/DDBJ databases">
        <title>The Genome Sequence of Batrachochytrium dendrobatidis JEL423.</title>
        <authorList>
            <consortium name="The Broad Institute Genome Sequencing Platform"/>
            <person name="Birren B."/>
            <person name="Lander E."/>
            <person name="Galagan J."/>
            <person name="Cuomo C."/>
            <person name="Devon K."/>
            <person name="Jaffe D."/>
            <person name="Butler J."/>
            <person name="Alvarez P."/>
            <person name="Gnerre S."/>
            <person name="Grabherr M."/>
            <person name="Kleber M."/>
            <person name="Mauceli E."/>
            <person name="Brockman W."/>
            <person name="Young S."/>
            <person name="LaButti K."/>
            <person name="Sykes S."/>
            <person name="DeCaprio D."/>
            <person name="Crawford M."/>
            <person name="Koehrsen M."/>
            <person name="Engels R."/>
            <person name="Montgomery P."/>
            <person name="Pearson M."/>
            <person name="Howarth C."/>
            <person name="Larson L."/>
            <person name="White J."/>
            <person name="O'Leary S."/>
            <person name="Kodira C."/>
            <person name="Zeng Q."/>
            <person name="Yandava C."/>
            <person name="Alvarado L."/>
            <person name="Longcore J."/>
            <person name="James T."/>
        </authorList>
    </citation>
    <scope>NUCLEOTIDE SEQUENCE [LARGE SCALE GENOMIC DNA]</scope>
    <source>
        <strain evidence="9 10">JEL423</strain>
    </source>
</reference>
<protein>
    <recommendedName>
        <fullName evidence="6">Large ribosomal subunit protein mL43</fullName>
    </recommendedName>
</protein>
<dbReference type="GO" id="GO:0005762">
    <property type="term" value="C:mitochondrial large ribosomal subunit"/>
    <property type="evidence" value="ECO:0007669"/>
    <property type="project" value="TreeGrafter"/>
</dbReference>
<evidence type="ECO:0000256" key="4">
    <source>
        <dbReference type="ARBA" id="ARBA00023128"/>
    </source>
</evidence>
<dbReference type="SMART" id="SM00916">
    <property type="entry name" value="L51_S25_CI-B8"/>
    <property type="match status" value="1"/>
</dbReference>
<dbReference type="STRING" id="403673.A0A177WVE2"/>
<dbReference type="SUPFAM" id="SSF52833">
    <property type="entry name" value="Thioredoxin-like"/>
    <property type="match status" value="1"/>
</dbReference>
<comment type="similarity">
    <text evidence="2">Belongs to the mitochondrion-specific ribosomal protein mL43 family.</text>
</comment>
<keyword evidence="5" id="KW-0687">Ribonucleoprotein</keyword>
<comment type="subcellular location">
    <subcellularLocation>
        <location evidence="1">Mitochondrion</location>
    </subcellularLocation>
</comment>
<evidence type="ECO:0000313" key="9">
    <source>
        <dbReference type="EMBL" id="OAJ43441.1"/>
    </source>
</evidence>
<dbReference type="Gene3D" id="3.40.30.10">
    <property type="entry name" value="Glutaredoxin"/>
    <property type="match status" value="1"/>
</dbReference>
<dbReference type="Proteomes" id="UP000077115">
    <property type="component" value="Unassembled WGS sequence"/>
</dbReference>
<dbReference type="PANTHER" id="PTHR21396">
    <property type="entry name" value="39S RIBOSOMAL PROTEIN L43"/>
    <property type="match status" value="1"/>
</dbReference>
<dbReference type="InterPro" id="IPR036249">
    <property type="entry name" value="Thioredoxin-like_sf"/>
</dbReference>
<dbReference type="VEuPathDB" id="FungiDB:BDEG_26801"/>
<evidence type="ECO:0000256" key="7">
    <source>
        <dbReference type="SAM" id="MobiDB-lite"/>
    </source>
</evidence>
<dbReference type="PANTHER" id="PTHR21396:SF2">
    <property type="entry name" value="LARGE RIBOSOMAL SUBUNIT PROTEIN ML43"/>
    <property type="match status" value="1"/>
</dbReference>
<dbReference type="OrthoDB" id="88at2759"/>